<dbReference type="Proteomes" id="UP000017836">
    <property type="component" value="Unassembled WGS sequence"/>
</dbReference>
<accession>W1NFC6</accession>
<protein>
    <submittedName>
        <fullName evidence="2">Uncharacterized protein</fullName>
    </submittedName>
</protein>
<name>W1NFC6_AMBTC</name>
<keyword evidence="3" id="KW-1185">Reference proteome</keyword>
<dbReference type="AlphaFoldDB" id="W1NFC6"/>
<feature type="compositionally biased region" description="Basic and acidic residues" evidence="1">
    <location>
        <begin position="42"/>
        <end position="52"/>
    </location>
</feature>
<dbReference type="EMBL" id="KI397513">
    <property type="protein sequence ID" value="ERM94161.1"/>
    <property type="molecule type" value="Genomic_DNA"/>
</dbReference>
<organism evidence="2 3">
    <name type="scientific">Amborella trichopoda</name>
    <dbReference type="NCBI Taxonomy" id="13333"/>
    <lineage>
        <taxon>Eukaryota</taxon>
        <taxon>Viridiplantae</taxon>
        <taxon>Streptophyta</taxon>
        <taxon>Embryophyta</taxon>
        <taxon>Tracheophyta</taxon>
        <taxon>Spermatophyta</taxon>
        <taxon>Magnoliopsida</taxon>
        <taxon>Amborellales</taxon>
        <taxon>Amborellaceae</taxon>
        <taxon>Amborella</taxon>
    </lineage>
</organism>
<sequence>MPSRLATGCAGLGPGSHKACRGPSQPRGPAPLGLGQGMPKRPLGELSRHYGDQDQGSLAPSWQWEE</sequence>
<evidence type="ECO:0000313" key="2">
    <source>
        <dbReference type="EMBL" id="ERM94161.1"/>
    </source>
</evidence>
<dbReference type="Gramene" id="ERM94161">
    <property type="protein sequence ID" value="ERM94161"/>
    <property type="gene ID" value="AMTR_s00010p00171570"/>
</dbReference>
<evidence type="ECO:0000313" key="3">
    <source>
        <dbReference type="Proteomes" id="UP000017836"/>
    </source>
</evidence>
<proteinExistence type="predicted"/>
<evidence type="ECO:0000256" key="1">
    <source>
        <dbReference type="SAM" id="MobiDB-lite"/>
    </source>
</evidence>
<reference evidence="3" key="1">
    <citation type="journal article" date="2013" name="Science">
        <title>The Amborella genome and the evolution of flowering plants.</title>
        <authorList>
            <consortium name="Amborella Genome Project"/>
        </authorList>
    </citation>
    <scope>NUCLEOTIDE SEQUENCE [LARGE SCALE GENOMIC DNA]</scope>
</reference>
<gene>
    <name evidence="2" type="ORF">AMTR_s00010p00171570</name>
</gene>
<feature type="region of interest" description="Disordered" evidence="1">
    <location>
        <begin position="1"/>
        <end position="66"/>
    </location>
</feature>
<dbReference type="HOGENOM" id="CLU_2834522_0_0_1"/>